<sequence length="103" mass="11486">MKVVSEIENIRPPSLDLVSGPANCLLLSLGNLHTRFQVWRELRDDHQGTHGQSGQRTNSPAGDTLNSNICQPLIQTVIHTLIQCVTQRVTQTVIQRVIQTVIH</sequence>
<evidence type="ECO:0000313" key="1">
    <source>
        <dbReference type="EMBL" id="KAK3761676.1"/>
    </source>
</evidence>
<organism evidence="1 2">
    <name type="scientific">Elysia crispata</name>
    <name type="common">lettuce slug</name>
    <dbReference type="NCBI Taxonomy" id="231223"/>
    <lineage>
        <taxon>Eukaryota</taxon>
        <taxon>Metazoa</taxon>
        <taxon>Spiralia</taxon>
        <taxon>Lophotrochozoa</taxon>
        <taxon>Mollusca</taxon>
        <taxon>Gastropoda</taxon>
        <taxon>Heterobranchia</taxon>
        <taxon>Euthyneura</taxon>
        <taxon>Panpulmonata</taxon>
        <taxon>Sacoglossa</taxon>
        <taxon>Placobranchoidea</taxon>
        <taxon>Plakobranchidae</taxon>
        <taxon>Elysia</taxon>
    </lineage>
</organism>
<comment type="caution">
    <text evidence="1">The sequence shown here is derived from an EMBL/GenBank/DDBJ whole genome shotgun (WGS) entry which is preliminary data.</text>
</comment>
<reference evidence="1" key="1">
    <citation type="journal article" date="2023" name="G3 (Bethesda)">
        <title>A reference genome for the long-term kleptoplast-retaining sea slug Elysia crispata morphotype clarki.</title>
        <authorList>
            <person name="Eastman K.E."/>
            <person name="Pendleton A.L."/>
            <person name="Shaikh M.A."/>
            <person name="Suttiyut T."/>
            <person name="Ogas R."/>
            <person name="Tomko P."/>
            <person name="Gavelis G."/>
            <person name="Widhalm J.R."/>
            <person name="Wisecaver J.H."/>
        </authorList>
    </citation>
    <scope>NUCLEOTIDE SEQUENCE</scope>
    <source>
        <strain evidence="1">ECLA1</strain>
    </source>
</reference>
<evidence type="ECO:0000313" key="2">
    <source>
        <dbReference type="Proteomes" id="UP001283361"/>
    </source>
</evidence>
<accession>A0AAE0Z3M9</accession>
<name>A0AAE0Z3M9_9GAST</name>
<dbReference type="EMBL" id="JAWDGP010004860">
    <property type="protein sequence ID" value="KAK3761676.1"/>
    <property type="molecule type" value="Genomic_DNA"/>
</dbReference>
<keyword evidence="2" id="KW-1185">Reference proteome</keyword>
<protein>
    <submittedName>
        <fullName evidence="1">Uncharacterized protein</fullName>
    </submittedName>
</protein>
<proteinExistence type="predicted"/>
<gene>
    <name evidence="1" type="ORF">RRG08_048070</name>
</gene>
<dbReference type="Proteomes" id="UP001283361">
    <property type="component" value="Unassembled WGS sequence"/>
</dbReference>
<dbReference type="AlphaFoldDB" id="A0AAE0Z3M9"/>